<feature type="region of interest" description="Disordered" evidence="1">
    <location>
        <begin position="228"/>
        <end position="249"/>
    </location>
</feature>
<dbReference type="Proteomes" id="UP001249851">
    <property type="component" value="Unassembled WGS sequence"/>
</dbReference>
<evidence type="ECO:0000313" key="2">
    <source>
        <dbReference type="EMBL" id="KAK2568063.1"/>
    </source>
</evidence>
<dbReference type="AlphaFoldDB" id="A0AAD9QV29"/>
<dbReference type="EMBL" id="JARQWQ010000013">
    <property type="protein sequence ID" value="KAK2568063.1"/>
    <property type="molecule type" value="Genomic_DNA"/>
</dbReference>
<gene>
    <name evidence="2" type="ORF">P5673_007983</name>
</gene>
<keyword evidence="3" id="KW-1185">Reference proteome</keyword>
<sequence>MVSSPPSSPTMVHHSIIQHLRILLGNMALNMSTAHQVSPSLTERSRMRRARTLLPITNTLLKPAVPTNTLEKMTRRKAKQGLYINGGTKELTKLNPGDAVRVKLLHTSKQNTPWLRAQVQGKYVHDGKLKTKFLFVEVLLKASNYKLSQGKHTVTMAKPLTLKLELNKMASVATDGANKDFQPCWPQKQDQDNCAQHPGVQYSDDNSLAALKEDHLLQILTAFHQAYSRPRPSNSHPPHSQQGSATDPLQWNTIGVNHFC</sequence>
<evidence type="ECO:0000256" key="1">
    <source>
        <dbReference type="SAM" id="MobiDB-lite"/>
    </source>
</evidence>
<reference evidence="2" key="2">
    <citation type="journal article" date="2023" name="Science">
        <title>Genomic signatures of disease resistance in endangered staghorn corals.</title>
        <authorList>
            <person name="Vollmer S.V."/>
            <person name="Selwyn J.D."/>
            <person name="Despard B.A."/>
            <person name="Roesel C.L."/>
        </authorList>
    </citation>
    <scope>NUCLEOTIDE SEQUENCE</scope>
    <source>
        <strain evidence="2">K2</strain>
    </source>
</reference>
<reference evidence="2" key="1">
    <citation type="journal article" date="2023" name="G3 (Bethesda)">
        <title>Whole genome assembly and annotation of the endangered Caribbean coral Acropora cervicornis.</title>
        <authorList>
            <person name="Selwyn J.D."/>
            <person name="Vollmer S.V."/>
        </authorList>
    </citation>
    <scope>NUCLEOTIDE SEQUENCE</scope>
    <source>
        <strain evidence="2">K2</strain>
    </source>
</reference>
<protein>
    <submittedName>
        <fullName evidence="2">Uncharacterized protein</fullName>
    </submittedName>
</protein>
<accession>A0AAD9QV29</accession>
<feature type="compositionally biased region" description="Low complexity" evidence="1">
    <location>
        <begin position="228"/>
        <end position="240"/>
    </location>
</feature>
<evidence type="ECO:0000313" key="3">
    <source>
        <dbReference type="Proteomes" id="UP001249851"/>
    </source>
</evidence>
<proteinExistence type="predicted"/>
<name>A0AAD9QV29_ACRCE</name>
<comment type="caution">
    <text evidence="2">The sequence shown here is derived from an EMBL/GenBank/DDBJ whole genome shotgun (WGS) entry which is preliminary data.</text>
</comment>
<organism evidence="2 3">
    <name type="scientific">Acropora cervicornis</name>
    <name type="common">Staghorn coral</name>
    <dbReference type="NCBI Taxonomy" id="6130"/>
    <lineage>
        <taxon>Eukaryota</taxon>
        <taxon>Metazoa</taxon>
        <taxon>Cnidaria</taxon>
        <taxon>Anthozoa</taxon>
        <taxon>Hexacorallia</taxon>
        <taxon>Scleractinia</taxon>
        <taxon>Astrocoeniina</taxon>
        <taxon>Acroporidae</taxon>
        <taxon>Acropora</taxon>
    </lineage>
</organism>